<evidence type="ECO:0000256" key="1">
    <source>
        <dbReference type="ARBA" id="ARBA00004308"/>
    </source>
</evidence>
<dbReference type="SUPFAM" id="SSF52540">
    <property type="entry name" value="P-loop containing nucleoside triphosphate hydrolases"/>
    <property type="match status" value="1"/>
</dbReference>
<dbReference type="GO" id="GO:0005525">
    <property type="term" value="F:GTP binding"/>
    <property type="evidence" value="ECO:0007669"/>
    <property type="project" value="InterPro"/>
</dbReference>
<dbReference type="InterPro" id="IPR050209">
    <property type="entry name" value="Rab_GTPases_membrane_traffic"/>
</dbReference>
<keyword evidence="3" id="KW-0547">Nucleotide-binding</keyword>
<dbReference type="SMART" id="SM00176">
    <property type="entry name" value="RAN"/>
    <property type="match status" value="1"/>
</dbReference>
<reference evidence="5" key="1">
    <citation type="submission" date="2020-05" db="EMBL/GenBank/DDBJ databases">
        <title>WGS assembly of Panicum virgatum.</title>
        <authorList>
            <person name="Lovell J.T."/>
            <person name="Jenkins J."/>
            <person name="Shu S."/>
            <person name="Juenger T.E."/>
            <person name="Schmutz J."/>
        </authorList>
    </citation>
    <scope>NUCLEOTIDE SEQUENCE</scope>
    <source>
        <strain evidence="5">AP13</strain>
    </source>
</reference>
<dbReference type="PROSITE" id="PS51421">
    <property type="entry name" value="RAS"/>
    <property type="match status" value="1"/>
</dbReference>
<keyword evidence="4" id="KW-0472">Membrane</keyword>
<dbReference type="FunFam" id="3.40.50.300:FF:000586">
    <property type="entry name" value="Rab family GTPase"/>
    <property type="match status" value="1"/>
</dbReference>
<dbReference type="SMART" id="SM00175">
    <property type="entry name" value="RAB"/>
    <property type="match status" value="1"/>
</dbReference>
<dbReference type="GO" id="GO:0012505">
    <property type="term" value="C:endomembrane system"/>
    <property type="evidence" value="ECO:0007669"/>
    <property type="project" value="UniProtKB-SubCell"/>
</dbReference>
<dbReference type="InterPro" id="IPR001806">
    <property type="entry name" value="Small_GTPase"/>
</dbReference>
<comment type="similarity">
    <text evidence="2">Belongs to the small GTPase superfamily. Rab family.</text>
</comment>
<dbReference type="NCBIfam" id="TIGR00231">
    <property type="entry name" value="small_GTP"/>
    <property type="match status" value="1"/>
</dbReference>
<evidence type="ECO:0000256" key="4">
    <source>
        <dbReference type="ARBA" id="ARBA00023136"/>
    </source>
</evidence>
<dbReference type="InterPro" id="IPR027417">
    <property type="entry name" value="P-loop_NTPase"/>
</dbReference>
<dbReference type="AlphaFoldDB" id="A0A8T0MZX6"/>
<comment type="caution">
    <text evidence="5">The sequence shown here is derived from an EMBL/GenBank/DDBJ whole genome shotgun (WGS) entry which is preliminary data.</text>
</comment>
<dbReference type="PRINTS" id="PR00449">
    <property type="entry name" value="RASTRNSFRMNG"/>
</dbReference>
<dbReference type="PROSITE" id="PS51419">
    <property type="entry name" value="RAB"/>
    <property type="match status" value="1"/>
</dbReference>
<dbReference type="OrthoDB" id="9989112at2759"/>
<dbReference type="GO" id="GO:0003924">
    <property type="term" value="F:GTPase activity"/>
    <property type="evidence" value="ECO:0007669"/>
    <property type="project" value="InterPro"/>
</dbReference>
<gene>
    <name evidence="5" type="ORF">PVAP13_9NG845800</name>
</gene>
<evidence type="ECO:0000256" key="3">
    <source>
        <dbReference type="ARBA" id="ARBA00022741"/>
    </source>
</evidence>
<organism evidence="5 6">
    <name type="scientific">Panicum virgatum</name>
    <name type="common">Blackwell switchgrass</name>
    <dbReference type="NCBI Taxonomy" id="38727"/>
    <lineage>
        <taxon>Eukaryota</taxon>
        <taxon>Viridiplantae</taxon>
        <taxon>Streptophyta</taxon>
        <taxon>Embryophyta</taxon>
        <taxon>Tracheophyta</taxon>
        <taxon>Spermatophyta</taxon>
        <taxon>Magnoliopsida</taxon>
        <taxon>Liliopsida</taxon>
        <taxon>Poales</taxon>
        <taxon>Poaceae</taxon>
        <taxon>PACMAD clade</taxon>
        <taxon>Panicoideae</taxon>
        <taxon>Panicodae</taxon>
        <taxon>Paniceae</taxon>
        <taxon>Panicinae</taxon>
        <taxon>Panicum</taxon>
        <taxon>Panicum sect. Hiantes</taxon>
    </lineage>
</organism>
<evidence type="ECO:0000313" key="6">
    <source>
        <dbReference type="Proteomes" id="UP000823388"/>
    </source>
</evidence>
<accession>A0A8T0MZX6</accession>
<evidence type="ECO:0000256" key="2">
    <source>
        <dbReference type="ARBA" id="ARBA00006270"/>
    </source>
</evidence>
<dbReference type="Pfam" id="PF00071">
    <property type="entry name" value="Ras"/>
    <property type="match status" value="1"/>
</dbReference>
<evidence type="ECO:0000313" key="5">
    <source>
        <dbReference type="EMBL" id="KAG2542258.1"/>
    </source>
</evidence>
<keyword evidence="6" id="KW-1185">Reference proteome</keyword>
<dbReference type="EMBL" id="CM029054">
    <property type="protein sequence ID" value="KAG2542258.1"/>
    <property type="molecule type" value="Genomic_DNA"/>
</dbReference>
<dbReference type="SMART" id="SM00174">
    <property type="entry name" value="RHO"/>
    <property type="match status" value="1"/>
</dbReference>
<name>A0A8T0MZX6_PANVG</name>
<sequence>MKTPGRGEVSWVQVFKCITIGDAGVGKSCLLLQFTEQRFRSELDPTIGCDCSSRIVDICGKPTKLQIWDTAGQELYSSINKSYYRGAEVAILVYDITRRETFDHVARWLKAAMEVAPASLTTILIGNKCDMSDRRTVSYEEGESFAKTHGLFFMESSAKTSHNVEEAFTMAARTVWEKIEHGALDPTAKYAGLDFVPNVSRGGRCCS</sequence>
<dbReference type="PANTHER" id="PTHR47979">
    <property type="entry name" value="DRAB11-RELATED"/>
    <property type="match status" value="1"/>
</dbReference>
<proteinExistence type="inferred from homology"/>
<dbReference type="InterPro" id="IPR005225">
    <property type="entry name" value="Small_GTP-bd"/>
</dbReference>
<dbReference type="Gene3D" id="3.40.50.300">
    <property type="entry name" value="P-loop containing nucleotide triphosphate hydrolases"/>
    <property type="match status" value="1"/>
</dbReference>
<dbReference type="SMART" id="SM00173">
    <property type="entry name" value="RAS"/>
    <property type="match status" value="1"/>
</dbReference>
<comment type="subcellular location">
    <subcellularLocation>
        <location evidence="1">Endomembrane system</location>
    </subcellularLocation>
</comment>
<dbReference type="Proteomes" id="UP000823388">
    <property type="component" value="Chromosome 9N"/>
</dbReference>
<protein>
    <submittedName>
        <fullName evidence="5">Uncharacterized protein</fullName>
    </submittedName>
</protein>
<dbReference type="PROSITE" id="PS51420">
    <property type="entry name" value="RHO"/>
    <property type="match status" value="1"/>
</dbReference>